<dbReference type="PANTHER" id="PTHR13847:SF287">
    <property type="entry name" value="FAD-DEPENDENT OXIDOREDUCTASE DOMAIN-CONTAINING PROTEIN 1"/>
    <property type="match status" value="1"/>
</dbReference>
<keyword evidence="4" id="KW-1185">Reference proteome</keyword>
<dbReference type="EMBL" id="QAYG01000001">
    <property type="protein sequence ID" value="PTW63491.1"/>
    <property type="molecule type" value="Genomic_DNA"/>
</dbReference>
<keyword evidence="1" id="KW-0560">Oxidoreductase</keyword>
<dbReference type="GO" id="GO:0016491">
    <property type="term" value="F:oxidoreductase activity"/>
    <property type="evidence" value="ECO:0007669"/>
    <property type="project" value="UniProtKB-KW"/>
</dbReference>
<dbReference type="GO" id="GO:0005737">
    <property type="term" value="C:cytoplasm"/>
    <property type="evidence" value="ECO:0007669"/>
    <property type="project" value="TreeGrafter"/>
</dbReference>
<dbReference type="Pfam" id="PF01266">
    <property type="entry name" value="DAO"/>
    <property type="match status" value="1"/>
</dbReference>
<dbReference type="InterPro" id="IPR006076">
    <property type="entry name" value="FAD-dep_OxRdtase"/>
</dbReference>
<evidence type="ECO:0000256" key="1">
    <source>
        <dbReference type="ARBA" id="ARBA00023002"/>
    </source>
</evidence>
<dbReference type="Gene3D" id="3.50.50.60">
    <property type="entry name" value="FAD/NAD(P)-binding domain"/>
    <property type="match status" value="1"/>
</dbReference>
<proteinExistence type="predicted"/>
<dbReference type="RefSeq" id="WP_107988913.1">
    <property type="nucleotide sequence ID" value="NZ_QAYG01000001.1"/>
</dbReference>
<dbReference type="AlphaFoldDB" id="A0A2T5VIA2"/>
<dbReference type="SUPFAM" id="SSF51905">
    <property type="entry name" value="FAD/NAD(P)-binding domain"/>
    <property type="match status" value="1"/>
</dbReference>
<evidence type="ECO:0000313" key="3">
    <source>
        <dbReference type="EMBL" id="PTW63491.1"/>
    </source>
</evidence>
<gene>
    <name evidence="3" type="ORF">C8N35_1011545</name>
</gene>
<dbReference type="Proteomes" id="UP000244081">
    <property type="component" value="Unassembled WGS sequence"/>
</dbReference>
<evidence type="ECO:0000313" key="4">
    <source>
        <dbReference type="Proteomes" id="UP000244081"/>
    </source>
</evidence>
<sequence>MLVRDVCIVGGAAVGLSIAHFLKRDLKFDGTVTVVEKDPAYTRAATTLSAASIRQQFSTPENVRLSLFGRDFFRTLKNRFGADADIGFSEGGYLVLAGDDGRHILSENHAVQTAEGADIALDAPHDLLKRFPWLNLDGIAAGAWGRSGEGWFDAHLLLALLKTACREDGVEIITDTVTSLVCDRDRISHAGLASGETIACGLLVNAAGPAAGDLAALAGRPLPVEPRKRSVFTFRCKSEVPGLPLMVDTSGVYVRPEGATFICGVSPAEGADTRADDNDFDPDWPLFEEIIWPALAHRVPAFEEIRPGPAWAGHYDYNTLDQNAIVGPDTEISNLIYANGFSGHGLQQAPGVGRAVAELIALGRFEHLNLSIFGYQRVAQGRPVFEKVVI</sequence>
<dbReference type="OrthoDB" id="9806452at2"/>
<dbReference type="PANTHER" id="PTHR13847">
    <property type="entry name" value="SARCOSINE DEHYDROGENASE-RELATED"/>
    <property type="match status" value="1"/>
</dbReference>
<dbReference type="Gene3D" id="3.30.9.10">
    <property type="entry name" value="D-Amino Acid Oxidase, subunit A, domain 2"/>
    <property type="match status" value="1"/>
</dbReference>
<dbReference type="GO" id="GO:0032981">
    <property type="term" value="P:mitochondrial respiratory chain complex I assembly"/>
    <property type="evidence" value="ECO:0007669"/>
    <property type="project" value="TreeGrafter"/>
</dbReference>
<comment type="caution">
    <text evidence="3">The sequence shown here is derived from an EMBL/GenBank/DDBJ whole genome shotgun (WGS) entry which is preliminary data.</text>
</comment>
<evidence type="ECO:0000259" key="2">
    <source>
        <dbReference type="Pfam" id="PF01266"/>
    </source>
</evidence>
<dbReference type="InterPro" id="IPR036188">
    <property type="entry name" value="FAD/NAD-bd_sf"/>
</dbReference>
<name>A0A2T5VIA2_9HYPH</name>
<feature type="domain" description="FAD dependent oxidoreductase" evidence="2">
    <location>
        <begin position="5"/>
        <end position="359"/>
    </location>
</feature>
<protein>
    <submittedName>
        <fullName evidence="3">Glycine/D-amino acid oxidase-like deaminating enzyme</fullName>
    </submittedName>
</protein>
<accession>A0A2T5VIA2</accession>
<organism evidence="3 4">
    <name type="scientific">Breoghania corrubedonensis</name>
    <dbReference type="NCBI Taxonomy" id="665038"/>
    <lineage>
        <taxon>Bacteria</taxon>
        <taxon>Pseudomonadati</taxon>
        <taxon>Pseudomonadota</taxon>
        <taxon>Alphaproteobacteria</taxon>
        <taxon>Hyphomicrobiales</taxon>
        <taxon>Stappiaceae</taxon>
        <taxon>Breoghania</taxon>
    </lineage>
</organism>
<reference evidence="3 4" key="1">
    <citation type="submission" date="2018-04" db="EMBL/GenBank/DDBJ databases">
        <title>Genomic Encyclopedia of Archaeal and Bacterial Type Strains, Phase II (KMG-II): from individual species to whole genera.</title>
        <authorList>
            <person name="Goeker M."/>
        </authorList>
    </citation>
    <scope>NUCLEOTIDE SEQUENCE [LARGE SCALE GENOMIC DNA]</scope>
    <source>
        <strain evidence="3 4">DSM 23382</strain>
    </source>
</reference>